<evidence type="ECO:0000256" key="2">
    <source>
        <dbReference type="SAM" id="Phobius"/>
    </source>
</evidence>
<keyword evidence="3" id="KW-0732">Signal</keyword>
<evidence type="ECO:0000256" key="1">
    <source>
        <dbReference type="SAM" id="MobiDB-lite"/>
    </source>
</evidence>
<feature type="compositionally biased region" description="Low complexity" evidence="1">
    <location>
        <begin position="120"/>
        <end position="138"/>
    </location>
</feature>
<dbReference type="KEGG" id="tve:TRV_04179"/>
<dbReference type="RefSeq" id="XP_003021721.1">
    <property type="nucleotide sequence ID" value="XM_003021675.1"/>
</dbReference>
<sequence>MKVVLWLLLAGFCLCQGLTVDWDRGQLVVRGLDGRIIKDGDGDDKDSLWLVSSSFESLLWQSSPSPSTSTSTPLTITLPSLLLRLHRPSHLFTLELRRDGSPLLLSAPFSIPPARLTQRSPSPASPSTSPSPSIEPAPGFHKDEHPNPGASQGLAWGVTIASLAASGLAAWLCIYRLRKRRRLAGGPRDSAGHSINGDEEDEAGQADEHVNGHVNEEHGQGQGHGHGTEMEVLQDREKEEKTETTEETGKTAKKSEGTGQLDSAMMARLGV</sequence>
<accession>D4DAN1</accession>
<keyword evidence="2" id="KW-1133">Transmembrane helix</keyword>
<dbReference type="Proteomes" id="UP000008383">
    <property type="component" value="Unassembled WGS sequence"/>
</dbReference>
<name>D4DAN1_TRIVH</name>
<gene>
    <name evidence="4" type="ORF">TRV_04179</name>
</gene>
<dbReference type="GeneID" id="9576804"/>
<keyword evidence="2" id="KW-0812">Transmembrane</keyword>
<feature type="compositionally biased region" description="Basic and acidic residues" evidence="1">
    <location>
        <begin position="226"/>
        <end position="256"/>
    </location>
</feature>
<evidence type="ECO:0000256" key="3">
    <source>
        <dbReference type="SAM" id="SignalP"/>
    </source>
</evidence>
<proteinExistence type="predicted"/>
<keyword evidence="5" id="KW-1185">Reference proteome</keyword>
<evidence type="ECO:0000313" key="5">
    <source>
        <dbReference type="Proteomes" id="UP000008383"/>
    </source>
</evidence>
<protein>
    <submittedName>
        <fullName evidence="4">Uncharacterized protein</fullName>
    </submittedName>
</protein>
<feature type="compositionally biased region" description="Basic and acidic residues" evidence="1">
    <location>
        <begin position="206"/>
        <end position="219"/>
    </location>
</feature>
<feature type="transmembrane region" description="Helical" evidence="2">
    <location>
        <begin position="154"/>
        <end position="174"/>
    </location>
</feature>
<reference evidence="5" key="1">
    <citation type="journal article" date="2011" name="Genome Biol.">
        <title>Comparative and functional genomics provide insights into the pathogenicity of dermatophytic fungi.</title>
        <authorList>
            <person name="Burmester A."/>
            <person name="Shelest E."/>
            <person name="Gloeckner G."/>
            <person name="Heddergott C."/>
            <person name="Schindler S."/>
            <person name="Staib P."/>
            <person name="Heidel A."/>
            <person name="Felder M."/>
            <person name="Petzold A."/>
            <person name="Szafranski K."/>
            <person name="Feuermann M."/>
            <person name="Pedruzzi I."/>
            <person name="Priebe S."/>
            <person name="Groth M."/>
            <person name="Winkler R."/>
            <person name="Li W."/>
            <person name="Kniemeyer O."/>
            <person name="Schroeckh V."/>
            <person name="Hertweck C."/>
            <person name="Hube B."/>
            <person name="White T.C."/>
            <person name="Platzer M."/>
            <person name="Guthke R."/>
            <person name="Heitman J."/>
            <person name="Woestemeyer J."/>
            <person name="Zipfel P.F."/>
            <person name="Monod M."/>
            <person name="Brakhage A.A."/>
        </authorList>
    </citation>
    <scope>NUCLEOTIDE SEQUENCE [LARGE SCALE GENOMIC DNA]</scope>
    <source>
        <strain evidence="5">HKI 0517</strain>
    </source>
</reference>
<organism evidence="4 5">
    <name type="scientific">Trichophyton verrucosum (strain HKI 0517)</name>
    <dbReference type="NCBI Taxonomy" id="663202"/>
    <lineage>
        <taxon>Eukaryota</taxon>
        <taxon>Fungi</taxon>
        <taxon>Dikarya</taxon>
        <taxon>Ascomycota</taxon>
        <taxon>Pezizomycotina</taxon>
        <taxon>Eurotiomycetes</taxon>
        <taxon>Eurotiomycetidae</taxon>
        <taxon>Onygenales</taxon>
        <taxon>Arthrodermataceae</taxon>
        <taxon>Trichophyton</taxon>
    </lineage>
</organism>
<feature type="signal peptide" evidence="3">
    <location>
        <begin position="1"/>
        <end position="17"/>
    </location>
</feature>
<dbReference type="AlphaFoldDB" id="D4DAN1"/>
<dbReference type="EMBL" id="ACYE01000213">
    <property type="protein sequence ID" value="EFE41103.1"/>
    <property type="molecule type" value="Genomic_DNA"/>
</dbReference>
<feature type="region of interest" description="Disordered" evidence="1">
    <location>
        <begin position="183"/>
        <end position="271"/>
    </location>
</feature>
<dbReference type="HOGENOM" id="CLU_092903_0_0_1"/>
<comment type="caution">
    <text evidence="4">The sequence shown here is derived from an EMBL/GenBank/DDBJ whole genome shotgun (WGS) entry which is preliminary data.</text>
</comment>
<feature type="region of interest" description="Disordered" evidence="1">
    <location>
        <begin position="114"/>
        <end position="150"/>
    </location>
</feature>
<keyword evidence="2" id="KW-0472">Membrane</keyword>
<evidence type="ECO:0000313" key="4">
    <source>
        <dbReference type="EMBL" id="EFE41103.1"/>
    </source>
</evidence>
<feature type="chain" id="PRO_5003055721" evidence="3">
    <location>
        <begin position="18"/>
        <end position="271"/>
    </location>
</feature>